<evidence type="ECO:0000256" key="1">
    <source>
        <dbReference type="ARBA" id="ARBA00004123"/>
    </source>
</evidence>
<feature type="compositionally biased region" description="Basic and acidic residues" evidence="10">
    <location>
        <begin position="577"/>
        <end position="587"/>
    </location>
</feature>
<dbReference type="Pfam" id="PF00850">
    <property type="entry name" value="Hist_deacetyl"/>
    <property type="match status" value="1"/>
</dbReference>
<evidence type="ECO:0000313" key="12">
    <source>
        <dbReference type="EMBL" id="ORC86495.1"/>
    </source>
</evidence>
<dbReference type="InterPro" id="IPR037138">
    <property type="entry name" value="His_deacetylse_dom_sf"/>
</dbReference>
<feature type="compositionally biased region" description="Basic and acidic residues" evidence="10">
    <location>
        <begin position="542"/>
        <end position="565"/>
    </location>
</feature>
<dbReference type="EC" id="3.5.1.98" evidence="3"/>
<dbReference type="GeneID" id="39988022"/>
<gene>
    <name evidence="12" type="ORF">TM35_000282110</name>
</gene>
<name>A0A1X0NP71_9TRYP</name>
<dbReference type="PRINTS" id="PR01270">
    <property type="entry name" value="HDASUPER"/>
</dbReference>
<dbReference type="STRING" id="67003.A0A1X0NP71"/>
<keyword evidence="7" id="KW-0805">Transcription regulation</keyword>
<sequence>MKRGKSLRMRLDGEVTVRRLIPPQLRTTASIRKGELMEPIENIAERIGVQTESIEGLVDAQGLTIFGKLQDGIEVFLAGSIAPCVSDSNSNINHNKSNMNTNENSCQKFSQQPPDVSVGWAYDARMLLHVPPLDRVPETPYRLQRAVESLRSTPRAMELLPEELRRLGEVDTTTKTKADSIKKTHNVFASYWLPPRLATLDEITLCHDAERYREFIEHGTPLAPPLKTDVYCNDGTSSVATRLSVAAVIDAARRALQGSPPFSMCLVRPPGHHCTATTPGGFCLANNVAIAARQLLQDWRNENKKNMSCGGGVKSSCSPPPRIAIVDLDVHHGEGTQSFVEEEPPADGCSVSPLLYLSLHRYDHGTFYPRDPRGSTDYVGRHRNVCNVAVHTAAADPARCVEVVSDDVFARVVDDVFVPRLREFRPDVVLLSLGFDAAYGDPLGRMAVEGGFAYAVRALKLFCQERQEKQQKQKEEKQTPVGLVVVLEGGYSPEAVAQGVVAAAHALRFPANDADVLRYAERQVPKTWRGLRRRLARKNVEIQQQHEEEKRRESKKSDMRGEKKAMGNMSSSSSLRSRQEQEEEKHELLELPEDEVLLERHLHWCDRLIARVLAIHTEANRKQ</sequence>
<dbReference type="OrthoDB" id="424012at2759"/>
<keyword evidence="9" id="KW-0539">Nucleus</keyword>
<dbReference type="GO" id="GO:0141221">
    <property type="term" value="F:histone deacetylase activity, hydrolytic mechanism"/>
    <property type="evidence" value="ECO:0007669"/>
    <property type="project" value="UniProtKB-EC"/>
</dbReference>
<organism evidence="12 13">
    <name type="scientific">Trypanosoma theileri</name>
    <dbReference type="NCBI Taxonomy" id="67003"/>
    <lineage>
        <taxon>Eukaryota</taxon>
        <taxon>Discoba</taxon>
        <taxon>Euglenozoa</taxon>
        <taxon>Kinetoplastea</taxon>
        <taxon>Metakinetoplastina</taxon>
        <taxon>Trypanosomatida</taxon>
        <taxon>Trypanosomatidae</taxon>
        <taxon>Trypanosoma</taxon>
    </lineage>
</organism>
<comment type="similarity">
    <text evidence="2">Belongs to the histone deacetylase family. HD type 2 subfamily.</text>
</comment>
<dbReference type="GO" id="GO:0000118">
    <property type="term" value="C:histone deacetylase complex"/>
    <property type="evidence" value="ECO:0007669"/>
    <property type="project" value="TreeGrafter"/>
</dbReference>
<reference evidence="12 13" key="1">
    <citation type="submission" date="2017-03" db="EMBL/GenBank/DDBJ databases">
        <title>An alternative strategy for trypanosome survival in the mammalian bloodstream revealed through genome and transcriptome analysis of the ubiquitous bovine parasite Trypanosoma (Megatrypanum) theileri.</title>
        <authorList>
            <person name="Kelly S."/>
            <person name="Ivens A."/>
            <person name="Mott A."/>
            <person name="O'Neill E."/>
            <person name="Emms D."/>
            <person name="Macleod O."/>
            <person name="Voorheis P."/>
            <person name="Matthews J."/>
            <person name="Matthews K."/>
            <person name="Carrington M."/>
        </authorList>
    </citation>
    <scope>NUCLEOTIDE SEQUENCE [LARGE SCALE GENOMIC DNA]</scope>
    <source>
        <strain evidence="12">Edinburgh</strain>
    </source>
</reference>
<comment type="caution">
    <text evidence="12">The sequence shown here is derived from an EMBL/GenBank/DDBJ whole genome shotgun (WGS) entry which is preliminary data.</text>
</comment>
<evidence type="ECO:0000256" key="7">
    <source>
        <dbReference type="ARBA" id="ARBA00023015"/>
    </source>
</evidence>
<evidence type="ECO:0000256" key="4">
    <source>
        <dbReference type="ARBA" id="ARBA00022491"/>
    </source>
</evidence>
<evidence type="ECO:0000256" key="5">
    <source>
        <dbReference type="ARBA" id="ARBA00022801"/>
    </source>
</evidence>
<dbReference type="GO" id="GO:0040029">
    <property type="term" value="P:epigenetic regulation of gene expression"/>
    <property type="evidence" value="ECO:0007669"/>
    <property type="project" value="TreeGrafter"/>
</dbReference>
<keyword evidence="4" id="KW-0678">Repressor</keyword>
<keyword evidence="6" id="KW-0156">Chromatin regulator</keyword>
<keyword evidence="8" id="KW-0804">Transcription</keyword>
<dbReference type="VEuPathDB" id="TriTrypDB:TM35_000282110"/>
<feature type="region of interest" description="Disordered" evidence="10">
    <location>
        <begin position="542"/>
        <end position="587"/>
    </location>
</feature>
<evidence type="ECO:0000256" key="6">
    <source>
        <dbReference type="ARBA" id="ARBA00022853"/>
    </source>
</evidence>
<comment type="subcellular location">
    <subcellularLocation>
        <location evidence="1">Nucleus</location>
    </subcellularLocation>
</comment>
<evidence type="ECO:0000313" key="13">
    <source>
        <dbReference type="Proteomes" id="UP000192257"/>
    </source>
</evidence>
<evidence type="ECO:0000256" key="10">
    <source>
        <dbReference type="SAM" id="MobiDB-lite"/>
    </source>
</evidence>
<evidence type="ECO:0000256" key="8">
    <source>
        <dbReference type="ARBA" id="ARBA00023163"/>
    </source>
</evidence>
<accession>A0A1X0NP71</accession>
<dbReference type="PANTHER" id="PTHR10625:SF5">
    <property type="entry name" value="HISTONE DEACETYLASE"/>
    <property type="match status" value="1"/>
</dbReference>
<dbReference type="InterPro" id="IPR023801">
    <property type="entry name" value="His_deacetylse_dom"/>
</dbReference>
<evidence type="ECO:0000256" key="3">
    <source>
        <dbReference type="ARBA" id="ARBA00012111"/>
    </source>
</evidence>
<dbReference type="InterPro" id="IPR000286">
    <property type="entry name" value="HDACs"/>
</dbReference>
<dbReference type="Proteomes" id="UP000192257">
    <property type="component" value="Unassembled WGS sequence"/>
</dbReference>
<keyword evidence="5" id="KW-0378">Hydrolase</keyword>
<dbReference type="EMBL" id="NBCO01000028">
    <property type="protein sequence ID" value="ORC86495.1"/>
    <property type="molecule type" value="Genomic_DNA"/>
</dbReference>
<evidence type="ECO:0000256" key="2">
    <source>
        <dbReference type="ARBA" id="ARBA00007738"/>
    </source>
</evidence>
<dbReference type="Gene3D" id="3.40.800.20">
    <property type="entry name" value="Histone deacetylase domain"/>
    <property type="match status" value="1"/>
</dbReference>
<evidence type="ECO:0000259" key="11">
    <source>
        <dbReference type="Pfam" id="PF00850"/>
    </source>
</evidence>
<dbReference type="SUPFAM" id="SSF52768">
    <property type="entry name" value="Arginase/deacetylase"/>
    <property type="match status" value="1"/>
</dbReference>
<protein>
    <recommendedName>
        <fullName evidence="3">histone deacetylase</fullName>
        <ecNumber evidence="3">3.5.1.98</ecNumber>
    </recommendedName>
</protein>
<keyword evidence="13" id="KW-1185">Reference proteome</keyword>
<feature type="domain" description="Histone deacetylase" evidence="11">
    <location>
        <begin position="183"/>
        <end position="506"/>
    </location>
</feature>
<dbReference type="PANTHER" id="PTHR10625">
    <property type="entry name" value="HISTONE DEACETYLASE HDAC1-RELATED"/>
    <property type="match status" value="1"/>
</dbReference>
<dbReference type="CDD" id="cd09992">
    <property type="entry name" value="HDAC_classII"/>
    <property type="match status" value="1"/>
</dbReference>
<dbReference type="RefSeq" id="XP_028880561.1">
    <property type="nucleotide sequence ID" value="XM_029028242.1"/>
</dbReference>
<evidence type="ECO:0000256" key="9">
    <source>
        <dbReference type="ARBA" id="ARBA00023242"/>
    </source>
</evidence>
<dbReference type="AlphaFoldDB" id="A0A1X0NP71"/>
<dbReference type="InterPro" id="IPR023696">
    <property type="entry name" value="Ureohydrolase_dom_sf"/>
</dbReference>
<proteinExistence type="inferred from homology"/>